<comment type="caution">
    <text evidence="1">The sequence shown here is derived from an EMBL/GenBank/DDBJ whole genome shotgun (WGS) entry which is preliminary data.</text>
</comment>
<organism evidence="1 2">
    <name type="scientific">Kocuria palustris PEL</name>
    <dbReference type="NCBI Taxonomy" id="1236550"/>
    <lineage>
        <taxon>Bacteria</taxon>
        <taxon>Bacillati</taxon>
        <taxon>Actinomycetota</taxon>
        <taxon>Actinomycetes</taxon>
        <taxon>Micrococcales</taxon>
        <taxon>Micrococcaceae</taxon>
        <taxon>Kocuria</taxon>
    </lineage>
</organism>
<evidence type="ECO:0000313" key="1">
    <source>
        <dbReference type="EMBL" id="EME36702.1"/>
    </source>
</evidence>
<dbReference type="InterPro" id="IPR037479">
    <property type="entry name" value="Tauto_MSAD"/>
</dbReference>
<dbReference type="AlphaFoldDB" id="M2WDV0"/>
<dbReference type="SUPFAM" id="SSF55331">
    <property type="entry name" value="Tautomerase/MIF"/>
    <property type="match status" value="1"/>
</dbReference>
<evidence type="ECO:0000313" key="2">
    <source>
        <dbReference type="Proteomes" id="UP000009877"/>
    </source>
</evidence>
<accession>M2WDV0</accession>
<name>M2WDV0_9MICC</name>
<dbReference type="PANTHER" id="PTHR38460:SF1">
    <property type="entry name" value="TAUTOMERASE YOLI-RELATED"/>
    <property type="match status" value="1"/>
</dbReference>
<reference evidence="1 2" key="1">
    <citation type="journal article" date="2014" name="Genome Announc.">
        <title>Draft Genome Sequence of Kocuria palustris PEL.</title>
        <authorList>
            <person name="Sharma G."/>
            <person name="Khatri I."/>
            <person name="Subramanian S."/>
        </authorList>
    </citation>
    <scope>NUCLEOTIDE SEQUENCE [LARGE SCALE GENOMIC DNA]</scope>
    <source>
        <strain evidence="1 2">PEL</strain>
    </source>
</reference>
<gene>
    <name evidence="1" type="ORF">C884_02512</name>
</gene>
<dbReference type="Pfam" id="PF14552">
    <property type="entry name" value="Tautomerase_2"/>
    <property type="match status" value="1"/>
</dbReference>
<dbReference type="PANTHER" id="PTHR38460">
    <property type="entry name" value="TAUTOMERASE YOLI-RELATED"/>
    <property type="match status" value="1"/>
</dbReference>
<dbReference type="EMBL" id="ANHZ02000009">
    <property type="protein sequence ID" value="EME36702.1"/>
    <property type="molecule type" value="Genomic_DNA"/>
</dbReference>
<proteinExistence type="predicted"/>
<protein>
    <submittedName>
        <fullName evidence="1">Tautomerase yrdN</fullName>
    </submittedName>
</protein>
<dbReference type="RefSeq" id="WP_006214572.1">
    <property type="nucleotide sequence ID" value="NZ_ANHZ02000009.1"/>
</dbReference>
<dbReference type="InterPro" id="IPR014347">
    <property type="entry name" value="Tautomerase/MIF_sf"/>
</dbReference>
<keyword evidence="2" id="KW-1185">Reference proteome</keyword>
<dbReference type="Proteomes" id="UP000009877">
    <property type="component" value="Unassembled WGS sequence"/>
</dbReference>
<sequence>MPLVRMTMHEGRTPQEKRRLADIVQEVMLEHFAAPPGDRYQILEELPLGSIIAEDTGLGIERSDGIVIVQITQQGRSDEQKQAVYRELAARLDQADLVRPEDLIVSVVANERADWSFGHGRAQFLTGEL</sequence>
<dbReference type="Gene3D" id="3.30.429.10">
    <property type="entry name" value="Macrophage Migration Inhibitory Factor"/>
    <property type="match status" value="1"/>
</dbReference>